<dbReference type="Pfam" id="PF00497">
    <property type="entry name" value="SBP_bac_3"/>
    <property type="match status" value="1"/>
</dbReference>
<gene>
    <name evidence="5" type="ORF">SAMN05216381_2687</name>
</gene>
<organism evidence="5 6">
    <name type="scientific">Phytopseudomonas seleniipraecipitans</name>
    <dbReference type="NCBI Taxonomy" id="640205"/>
    <lineage>
        <taxon>Bacteria</taxon>
        <taxon>Pseudomonadati</taxon>
        <taxon>Pseudomonadota</taxon>
        <taxon>Gammaproteobacteria</taxon>
        <taxon>Pseudomonadales</taxon>
        <taxon>Pseudomonadaceae</taxon>
        <taxon>Phytopseudomonas</taxon>
    </lineage>
</organism>
<dbReference type="SMART" id="SM00062">
    <property type="entry name" value="PBPb"/>
    <property type="match status" value="1"/>
</dbReference>
<dbReference type="EMBL" id="FNBM01000005">
    <property type="protein sequence ID" value="SDF90098.1"/>
    <property type="molecule type" value="Genomic_DNA"/>
</dbReference>
<dbReference type="PANTHER" id="PTHR35936:SF25">
    <property type="entry name" value="ABC TRANSPORTER SUBSTRATE-BINDING PROTEIN"/>
    <property type="match status" value="1"/>
</dbReference>
<dbReference type="SUPFAM" id="SSF53850">
    <property type="entry name" value="Periplasmic binding protein-like II"/>
    <property type="match status" value="1"/>
</dbReference>
<comment type="similarity">
    <text evidence="1">Belongs to the bacterial solute-binding protein 3 family.</text>
</comment>
<feature type="chain" id="PRO_5017325484" evidence="3">
    <location>
        <begin position="21"/>
        <end position="246"/>
    </location>
</feature>
<evidence type="ECO:0000313" key="5">
    <source>
        <dbReference type="EMBL" id="SDF90098.1"/>
    </source>
</evidence>
<dbReference type="InterPro" id="IPR001638">
    <property type="entry name" value="Solute-binding_3/MltF_N"/>
</dbReference>
<accession>A0A1G7PV32</accession>
<protein>
    <submittedName>
        <fullName evidence="5">Amino acid ABC transporter substrate-binding protein, PAAT family</fullName>
    </submittedName>
</protein>
<evidence type="ECO:0000259" key="4">
    <source>
        <dbReference type="SMART" id="SM00062"/>
    </source>
</evidence>
<evidence type="ECO:0000256" key="3">
    <source>
        <dbReference type="SAM" id="SignalP"/>
    </source>
</evidence>
<reference evidence="5 6" key="1">
    <citation type="submission" date="2016-10" db="EMBL/GenBank/DDBJ databases">
        <authorList>
            <person name="de Groot N.N."/>
        </authorList>
    </citation>
    <scope>NUCLEOTIDE SEQUENCE [LARGE SCALE GENOMIC DNA]</scope>
    <source>
        <strain evidence="5 6">LMG 25475</strain>
    </source>
</reference>
<dbReference type="PROSITE" id="PS51257">
    <property type="entry name" value="PROKAR_LIPOPROTEIN"/>
    <property type="match status" value="1"/>
</dbReference>
<keyword evidence="2 3" id="KW-0732">Signal</keyword>
<feature type="signal peptide" evidence="3">
    <location>
        <begin position="1"/>
        <end position="20"/>
    </location>
</feature>
<dbReference type="STRING" id="640205.SAMN05216381_2687"/>
<dbReference type="AlphaFoldDB" id="A0A1G7PV32"/>
<name>A0A1G7PV32_9GAMM</name>
<sequence length="246" mass="27631">MKSWPACCFFLLLLACGAEADGTQPLRLVADSWPPFTDKRLPGNGAAVELVATALSRAGYPSEYHEVPWNRAILGLRRANYDVLVDSWFSDERSEWGHYSQPYLINRIRLVQRKGADFTFTQLSDLYPYRIAVMRGYAYSGAFNADKNLQTIAVSSFESAAHMLQLGRVDLAVEDEYVARFQFSEQLKDIADQLEFLPVPLSENELHILIRLSHGQHAEIAKRFDAAIAAMRADGSYAAIMARHGL</sequence>
<feature type="domain" description="Solute-binding protein family 3/N-terminal" evidence="4">
    <location>
        <begin position="25"/>
        <end position="246"/>
    </location>
</feature>
<dbReference type="Gene3D" id="3.40.190.10">
    <property type="entry name" value="Periplasmic binding protein-like II"/>
    <property type="match status" value="2"/>
</dbReference>
<evidence type="ECO:0000313" key="6">
    <source>
        <dbReference type="Proteomes" id="UP000243378"/>
    </source>
</evidence>
<proteinExistence type="inferred from homology"/>
<dbReference type="PANTHER" id="PTHR35936">
    <property type="entry name" value="MEMBRANE-BOUND LYTIC MUREIN TRANSGLYCOSYLASE F"/>
    <property type="match status" value="1"/>
</dbReference>
<dbReference type="Proteomes" id="UP000243378">
    <property type="component" value="Unassembled WGS sequence"/>
</dbReference>
<evidence type="ECO:0000256" key="2">
    <source>
        <dbReference type="ARBA" id="ARBA00022729"/>
    </source>
</evidence>
<evidence type="ECO:0000256" key="1">
    <source>
        <dbReference type="ARBA" id="ARBA00010333"/>
    </source>
</evidence>